<feature type="domain" description="WDR36/Utp21 N-terminal" evidence="4">
    <location>
        <begin position="122"/>
        <end position="469"/>
    </location>
</feature>
<feature type="compositionally biased region" description="Polar residues" evidence="2">
    <location>
        <begin position="37"/>
        <end position="47"/>
    </location>
</feature>
<dbReference type="OrthoDB" id="10250769at2759"/>
<dbReference type="Gene3D" id="2.130.10.10">
    <property type="entry name" value="YVTN repeat-like/Quinoprotein amine dehydrogenase"/>
    <property type="match status" value="2"/>
</dbReference>
<reference evidence="5 6" key="1">
    <citation type="submission" date="2017-09" db="EMBL/GenBank/DDBJ databases">
        <title>Genome sequencing of Besnoitia besnoiti strain Bb-Ger1.</title>
        <authorList>
            <person name="Schares G."/>
            <person name="Venepally P."/>
            <person name="Lorenzi H.A."/>
        </authorList>
    </citation>
    <scope>NUCLEOTIDE SEQUENCE [LARGE SCALE GENOMIC DNA]</scope>
    <source>
        <strain evidence="5 6">Bb-Ger1</strain>
    </source>
</reference>
<dbReference type="InterPro" id="IPR007319">
    <property type="entry name" value="WDR36/Utp21_C"/>
</dbReference>
<evidence type="ECO:0000256" key="1">
    <source>
        <dbReference type="PROSITE-ProRule" id="PRU00221"/>
    </source>
</evidence>
<accession>A0A2A9MJR3</accession>
<dbReference type="EMBL" id="NWUJ01000004">
    <property type="protein sequence ID" value="PFH35640.1"/>
    <property type="molecule type" value="Genomic_DNA"/>
</dbReference>
<dbReference type="Proteomes" id="UP000224006">
    <property type="component" value="Chromosome IV"/>
</dbReference>
<dbReference type="InterPro" id="IPR001680">
    <property type="entry name" value="WD40_rpt"/>
</dbReference>
<dbReference type="PANTHER" id="PTHR22840">
    <property type="entry name" value="WD REPEAT-CONTAINING PROTEIN 36"/>
    <property type="match status" value="1"/>
</dbReference>
<evidence type="ECO:0000259" key="4">
    <source>
        <dbReference type="Pfam" id="PF25171"/>
    </source>
</evidence>
<evidence type="ECO:0000313" key="5">
    <source>
        <dbReference type="EMBL" id="PFH35640.1"/>
    </source>
</evidence>
<keyword evidence="6" id="KW-1185">Reference proteome</keyword>
<feature type="compositionally biased region" description="Low complexity" evidence="2">
    <location>
        <begin position="323"/>
        <end position="333"/>
    </location>
</feature>
<dbReference type="InterPro" id="IPR015943">
    <property type="entry name" value="WD40/YVTN_repeat-like_dom_sf"/>
</dbReference>
<feature type="compositionally biased region" description="Low complexity" evidence="2">
    <location>
        <begin position="300"/>
        <end position="313"/>
    </location>
</feature>
<feature type="domain" description="WDR36/Utp21 C-terminal" evidence="3">
    <location>
        <begin position="894"/>
        <end position="1135"/>
    </location>
</feature>
<dbReference type="VEuPathDB" id="ToxoDB:BESB_052910"/>
<feature type="region of interest" description="Disordered" evidence="2">
    <location>
        <begin position="1"/>
        <end position="70"/>
    </location>
</feature>
<evidence type="ECO:0000256" key="2">
    <source>
        <dbReference type="SAM" id="MobiDB-lite"/>
    </source>
</evidence>
<dbReference type="RefSeq" id="XP_029219649.1">
    <property type="nucleotide sequence ID" value="XM_029363726.1"/>
</dbReference>
<dbReference type="GeneID" id="40310220"/>
<comment type="caution">
    <text evidence="5">The sequence shown here is derived from an EMBL/GenBank/DDBJ whole genome shotgun (WGS) entry which is preliminary data.</text>
</comment>
<dbReference type="STRING" id="94643.A0A2A9MJR3"/>
<keyword evidence="1" id="KW-0853">WD repeat</keyword>
<dbReference type="Pfam" id="PF25168">
    <property type="entry name" value="Beta-prop_WDR36-Utp21_2nd"/>
    <property type="match status" value="1"/>
</dbReference>
<evidence type="ECO:0000313" key="6">
    <source>
        <dbReference type="Proteomes" id="UP000224006"/>
    </source>
</evidence>
<dbReference type="SUPFAM" id="SSF50998">
    <property type="entry name" value="Quinoprotein alcohol dehydrogenase-like"/>
    <property type="match status" value="1"/>
</dbReference>
<organism evidence="5 6">
    <name type="scientific">Besnoitia besnoiti</name>
    <name type="common">Apicomplexan protozoan</name>
    <dbReference type="NCBI Taxonomy" id="94643"/>
    <lineage>
        <taxon>Eukaryota</taxon>
        <taxon>Sar</taxon>
        <taxon>Alveolata</taxon>
        <taxon>Apicomplexa</taxon>
        <taxon>Conoidasida</taxon>
        <taxon>Coccidia</taxon>
        <taxon>Eucoccidiorida</taxon>
        <taxon>Eimeriorina</taxon>
        <taxon>Sarcocystidae</taxon>
        <taxon>Besnoitia</taxon>
    </lineage>
</organism>
<dbReference type="PROSITE" id="PS50294">
    <property type="entry name" value="WD_REPEATS_REGION"/>
    <property type="match status" value="1"/>
</dbReference>
<feature type="compositionally biased region" description="Basic and acidic residues" evidence="2">
    <location>
        <begin position="48"/>
        <end position="63"/>
    </location>
</feature>
<proteinExistence type="predicted"/>
<protein>
    <submittedName>
        <fullName evidence="5">WD domain, G-beta repeat-containing protein</fullName>
    </submittedName>
</protein>
<sequence length="1141" mass="122518">MARSSDPSNGGVPKPRRKLGGGSRTQSEERKDALKTTPRSQAQGASSSEDRKRSRALAKREQAESLPAAQAAEAPSSASFSLAAACAPPLEGSVLFHPVRMLGKVTERIPFGLARLGTEMFVTCSLGRAFQVFEGAKLRLVFSSPPLGHKIRHLLVDYSTVYTAGKYEVFAWQKLEKVAEFLPGKHAHRGLPDAPEYKLRGLTVIGDWLLTFSGVELCVWQKKTGKLVHKYENRDFFSSAASAGARLPLFTALLHPPTYLNKVAVGFDSGHLLIVNLRTGLLVHQLRCLVSAQTREEAGRAANARATGGSSELSSDEDDADALPKLASSSSPASSAWGAVTCAANGPEPDVVAVGFSSGRIAVVDLARDELLLEFAHAPAQGAVLSLAFRTDASSSISSEDDAIADLSAVLVSGGKNGDLVVWSLDEGRFLGAVEGAHQGPIRSLQFYPGQPILVSSGDDNSLVMWIFDLPTGLPRELKSRRGHIGPVDFLGFYDGIQEGTELLTTSTLGGRGHIARTSLIRQQQNCAFSAKCFRKKATDWGFRPKRFPPAVTDIAFASSRHFDWPNVVSIHRGAHAALVWSFHDKALTTQALRVSRHAPTPATAVAVSGCGNFVVIGYADGTLHKFNLQSGKHRGEFSGRPHTAAGPAPLAHRAGAICAVAVIQSTTVVAASSHPSDVALSLYSLKSQAFERRLPLPTSRGPIASFVVSQNSSLLAVSSQEGAVFLVDILSQAVIRAIFKEGAPASPRALAFSPDGRWLAVASRPGASQGPTLYIYDILSAAVVDWLRFKSPVLAMTFDPTGTFLLTSHEHAHGGVLIWANKHAFDPALSAPLLHASPAQPIDVEDPVAWQAGESADGDQDGDARADQDTEDRLKLASTFYKTKREPLFNGALTLSSVAPSKLQALMCVEEIKEKCKPVQPVAAAVSAPFFLPTRYEGTQTKFAPTEDGAWVGEENEEGGDGLGGDDAVAFFSGIKAGARQDERGKKKEGKIFTSDSGGLDVRSTLQKLLDAPAAETQSEKEERFMRILSYLKGLSPSGVSLALHQLGVLAGGSDREVEEMVRVFHFHVKKRHDVDLVQSLLNVFLKAHGDILVNAAPDSGLAHWSADLERLLRNDWQTLEEQFAMLQCHLKFLTHLQME</sequence>
<dbReference type="PROSITE" id="PS50082">
    <property type="entry name" value="WD_REPEATS_2"/>
    <property type="match status" value="1"/>
</dbReference>
<feature type="repeat" description="WD" evidence="1">
    <location>
        <begin position="435"/>
        <end position="466"/>
    </location>
</feature>
<gene>
    <name evidence="5" type="ORF">BESB_052910</name>
</gene>
<dbReference type="InterPro" id="IPR059157">
    <property type="entry name" value="WDR36-Utp21_N"/>
</dbReference>
<dbReference type="PANTHER" id="PTHR22840:SF12">
    <property type="entry name" value="WD REPEAT-CONTAINING PROTEIN 36"/>
    <property type="match status" value="1"/>
</dbReference>
<dbReference type="SMART" id="SM00320">
    <property type="entry name" value="WD40"/>
    <property type="match status" value="6"/>
</dbReference>
<dbReference type="GO" id="GO:0032040">
    <property type="term" value="C:small-subunit processome"/>
    <property type="evidence" value="ECO:0007669"/>
    <property type="project" value="InterPro"/>
</dbReference>
<dbReference type="GO" id="GO:0006364">
    <property type="term" value="P:rRNA processing"/>
    <property type="evidence" value="ECO:0007669"/>
    <property type="project" value="InterPro"/>
</dbReference>
<name>A0A2A9MJR3_BESBE</name>
<dbReference type="InterPro" id="IPR011047">
    <property type="entry name" value="Quinoprotein_ADH-like_sf"/>
</dbReference>
<evidence type="ECO:0000259" key="3">
    <source>
        <dbReference type="Pfam" id="PF04192"/>
    </source>
</evidence>
<dbReference type="KEGG" id="bbes:BESB_052910"/>
<feature type="region of interest" description="Disordered" evidence="2">
    <location>
        <begin position="300"/>
        <end position="333"/>
    </location>
</feature>
<dbReference type="AlphaFoldDB" id="A0A2A9MJR3"/>
<dbReference type="Pfam" id="PF04192">
    <property type="entry name" value="Utp21"/>
    <property type="match status" value="1"/>
</dbReference>
<dbReference type="Pfam" id="PF25171">
    <property type="entry name" value="Beta-prop_WDR36-Utp21_1st"/>
    <property type="match status" value="1"/>
</dbReference>
<dbReference type="GO" id="GO:0034388">
    <property type="term" value="C:Pwp2p-containing subcomplex of 90S preribosome"/>
    <property type="evidence" value="ECO:0007669"/>
    <property type="project" value="TreeGrafter"/>
</dbReference>